<name>A0AAJ5ZC74_9CHLR</name>
<dbReference type="InterPro" id="IPR003607">
    <property type="entry name" value="HD/PDEase_dom"/>
</dbReference>
<dbReference type="Proteomes" id="UP001219901">
    <property type="component" value="Chromosome"/>
</dbReference>
<evidence type="ECO:0000256" key="1">
    <source>
        <dbReference type="ARBA" id="ARBA00022801"/>
    </source>
</evidence>
<reference evidence="6 7" key="1">
    <citation type="submission" date="2019-11" db="EMBL/GenBank/DDBJ databases">
        <authorList>
            <person name="Cho J.-C."/>
        </authorList>
    </citation>
    <scope>NUCLEOTIDE SEQUENCE [LARGE SCALE GENOMIC DNA]</scope>
    <source>
        <strain evidence="5 6">JH1073</strain>
        <strain evidence="4 7">JH702</strain>
    </source>
</reference>
<dbReference type="Pfam" id="PF13286">
    <property type="entry name" value="HD_assoc"/>
    <property type="match status" value="1"/>
</dbReference>
<dbReference type="Proteomes" id="UP001321249">
    <property type="component" value="Unassembled WGS sequence"/>
</dbReference>
<keyword evidence="1" id="KW-0378">Hydrolase</keyword>
<dbReference type="Gene3D" id="1.10.3210.10">
    <property type="entry name" value="Hypothetical protein af1432"/>
    <property type="match status" value="1"/>
</dbReference>
<dbReference type="RefSeq" id="WP_342824730.1">
    <property type="nucleotide sequence ID" value="NZ_WMBD01000002.1"/>
</dbReference>
<dbReference type="PANTHER" id="PTHR35795">
    <property type="entry name" value="SLR1885 PROTEIN"/>
    <property type="match status" value="1"/>
</dbReference>
<dbReference type="AlphaFoldDB" id="A0AAJ5ZC74"/>
<evidence type="ECO:0000313" key="7">
    <source>
        <dbReference type="Proteomes" id="UP001321249"/>
    </source>
</evidence>
<gene>
    <name evidence="4" type="ORF">GKO46_07410</name>
    <name evidence="5" type="ORF">GKO48_01415</name>
</gene>
<dbReference type="EMBL" id="CP046147">
    <property type="protein sequence ID" value="WFG38320.1"/>
    <property type="molecule type" value="Genomic_DNA"/>
</dbReference>
<dbReference type="InterPro" id="IPR006674">
    <property type="entry name" value="HD_domain"/>
</dbReference>
<sequence>MDTISRNTKPDLSSVRTRLEKREELLSPFASRSEDAVREIAEEPSETRTEFQRDRDRVVHTNSFRRLKHKSQVFVAPQGDHFTTRLTHVIEVSQVGRSIARGLNLNEDLVEAIGLGHDLGHTPFGHIGESVLNQVLSDGFHHSRHSVRLITQLEKDGTGLNLTEHVIDGIRNHSKPEGKFLNRASVANLSLEAQIVRISDALAYLAHDIQDALRSDYIQLEDLPSDAIDALGIRHSQRIDAVVRDVVESSWDCTGEIEVETTDEEGGDRPWIRMSPELGKIVTDLRVFMFENFYHPISASVEGRKAAAIVGVLFEHFNRRPELIPAWLREFSGSTERAAADFVCGMTDNYALMMAEQVKPGLSDGVFQGRI</sequence>
<accession>A0AAJ5ZC74</accession>
<reference evidence="5" key="2">
    <citation type="journal article" date="2023" name="Nat. Commun.">
        <title>Cultivation of marine bacteria of the SAR202 clade.</title>
        <authorList>
            <person name="Lim Y."/>
            <person name="Seo J.H."/>
            <person name="Giovannoni S.J."/>
            <person name="Kang I."/>
            <person name="Cho J.C."/>
        </authorList>
    </citation>
    <scope>NUCLEOTIDE SEQUENCE</scope>
    <source>
        <strain evidence="5">JH1073</strain>
    </source>
</reference>
<dbReference type="InterPro" id="IPR026875">
    <property type="entry name" value="PHydrolase_assoc_dom"/>
</dbReference>
<dbReference type="Pfam" id="PF01966">
    <property type="entry name" value="HD"/>
    <property type="match status" value="1"/>
</dbReference>
<evidence type="ECO:0000313" key="5">
    <source>
        <dbReference type="EMBL" id="WFG38320.1"/>
    </source>
</evidence>
<dbReference type="SMART" id="SM00471">
    <property type="entry name" value="HDc"/>
    <property type="match status" value="1"/>
</dbReference>
<dbReference type="PROSITE" id="PS51831">
    <property type="entry name" value="HD"/>
    <property type="match status" value="1"/>
</dbReference>
<reference evidence="6" key="3">
    <citation type="submission" date="2023-06" db="EMBL/GenBank/DDBJ databases">
        <title>Pangenomics reveal diversification of enzyme families and niche specialization in globally abundant SAR202 bacteria.</title>
        <authorList>
            <person name="Saw J.H.W."/>
        </authorList>
    </citation>
    <scope>NUCLEOTIDE SEQUENCE [LARGE SCALE GENOMIC DNA]</scope>
    <source>
        <strain evidence="6">JH1073</strain>
    </source>
</reference>
<feature type="domain" description="HD" evidence="3">
    <location>
        <begin position="85"/>
        <end position="205"/>
    </location>
</feature>
<protein>
    <submittedName>
        <fullName evidence="5">Deoxyguanosinetriphosphate triphosphohydrolase</fullName>
    </submittedName>
</protein>
<evidence type="ECO:0000259" key="3">
    <source>
        <dbReference type="PROSITE" id="PS51831"/>
    </source>
</evidence>
<keyword evidence="6" id="KW-1185">Reference proteome</keyword>
<feature type="region of interest" description="Disordered" evidence="2">
    <location>
        <begin position="33"/>
        <end position="54"/>
    </location>
</feature>
<evidence type="ECO:0000313" key="4">
    <source>
        <dbReference type="EMBL" id="MDG0866900.1"/>
    </source>
</evidence>
<dbReference type="PANTHER" id="PTHR35795:SF1">
    <property type="entry name" value="BIS(5'-NUCLEOSYL)-TETRAPHOSPHATASE, SYMMETRICAL"/>
    <property type="match status" value="1"/>
</dbReference>
<proteinExistence type="predicted"/>
<dbReference type="GO" id="GO:0016787">
    <property type="term" value="F:hydrolase activity"/>
    <property type="evidence" value="ECO:0007669"/>
    <property type="project" value="UniProtKB-KW"/>
</dbReference>
<dbReference type="InterPro" id="IPR051094">
    <property type="entry name" value="Diverse_Catalytic_Enzymes"/>
</dbReference>
<evidence type="ECO:0000256" key="2">
    <source>
        <dbReference type="SAM" id="MobiDB-lite"/>
    </source>
</evidence>
<dbReference type="CDD" id="cd00077">
    <property type="entry name" value="HDc"/>
    <property type="match status" value="1"/>
</dbReference>
<dbReference type="SUPFAM" id="SSF109604">
    <property type="entry name" value="HD-domain/PDEase-like"/>
    <property type="match status" value="1"/>
</dbReference>
<dbReference type="EMBL" id="WMBE01000002">
    <property type="protein sequence ID" value="MDG0866900.1"/>
    <property type="molecule type" value="Genomic_DNA"/>
</dbReference>
<organism evidence="5 6">
    <name type="scientific">Candidatus Lucifugimonas marina</name>
    <dbReference type="NCBI Taxonomy" id="3038979"/>
    <lineage>
        <taxon>Bacteria</taxon>
        <taxon>Bacillati</taxon>
        <taxon>Chloroflexota</taxon>
        <taxon>Dehalococcoidia</taxon>
        <taxon>SAR202 cluster</taxon>
        <taxon>Candidatus Lucifugimonadales</taxon>
        <taxon>Candidatus Lucifugimonadaceae</taxon>
        <taxon>Candidatus Lucifugimonas</taxon>
    </lineage>
</organism>
<evidence type="ECO:0000313" key="6">
    <source>
        <dbReference type="Proteomes" id="UP001219901"/>
    </source>
</evidence>
<dbReference type="NCBIfam" id="NF002327">
    <property type="entry name" value="PRK01286.1-2"/>
    <property type="match status" value="1"/>
</dbReference>